<keyword evidence="1" id="KW-0649">Protein kinase inhibitor</keyword>
<dbReference type="GO" id="GO:0005634">
    <property type="term" value="C:nucleus"/>
    <property type="evidence" value="ECO:0007669"/>
    <property type="project" value="TreeGrafter"/>
</dbReference>
<protein>
    <submittedName>
        <fullName evidence="4">Uncharacterized protein</fullName>
    </submittedName>
</protein>
<feature type="compositionally biased region" description="Basic residues" evidence="3">
    <location>
        <begin position="40"/>
        <end position="53"/>
    </location>
</feature>
<keyword evidence="5" id="KW-1185">Reference proteome</keyword>
<dbReference type="AlphaFoldDB" id="A0A328CUW4"/>
<reference evidence="4 5" key="1">
    <citation type="submission" date="2018-06" db="EMBL/GenBank/DDBJ databases">
        <title>The Genome of Cuscuta australis (Dodder) Provides Insight into the Evolution of Plant Parasitism.</title>
        <authorList>
            <person name="Liu H."/>
        </authorList>
    </citation>
    <scope>NUCLEOTIDE SEQUENCE [LARGE SCALE GENOMIC DNA]</scope>
    <source>
        <strain evidence="5">cv. Yunnan</strain>
        <tissue evidence="4">Vines</tissue>
    </source>
</reference>
<evidence type="ECO:0000313" key="4">
    <source>
        <dbReference type="EMBL" id="RAL36972.1"/>
    </source>
</evidence>
<feature type="region of interest" description="Disordered" evidence="3">
    <location>
        <begin position="17"/>
        <end position="60"/>
    </location>
</feature>
<dbReference type="Proteomes" id="UP000249390">
    <property type="component" value="Unassembled WGS sequence"/>
</dbReference>
<dbReference type="GO" id="GO:0032875">
    <property type="term" value="P:regulation of DNA endoreduplication"/>
    <property type="evidence" value="ECO:0007669"/>
    <property type="project" value="InterPro"/>
</dbReference>
<dbReference type="GO" id="GO:0004860">
    <property type="term" value="F:protein kinase inhibitor activity"/>
    <property type="evidence" value="ECO:0007669"/>
    <property type="project" value="UniProtKB-KW"/>
</dbReference>
<evidence type="ECO:0000313" key="5">
    <source>
        <dbReference type="Proteomes" id="UP000249390"/>
    </source>
</evidence>
<name>A0A328CUW4_9ASTE</name>
<comment type="caution">
    <text evidence="4">The sequence shown here is derived from an EMBL/GenBank/DDBJ whole genome shotgun (WGS) entry which is preliminary data.</text>
</comment>
<accession>A0A328CUW4</accession>
<gene>
    <name evidence="4" type="ORF">DM860_003894</name>
</gene>
<feature type="compositionally biased region" description="Basic and acidic residues" evidence="3">
    <location>
        <begin position="17"/>
        <end position="26"/>
    </location>
</feature>
<dbReference type="EMBL" id="NQVE01000217">
    <property type="protein sequence ID" value="RAL36972.1"/>
    <property type="molecule type" value="Genomic_DNA"/>
</dbReference>
<evidence type="ECO:0000256" key="1">
    <source>
        <dbReference type="ARBA" id="ARBA00023013"/>
    </source>
</evidence>
<dbReference type="InterPro" id="IPR040389">
    <property type="entry name" value="SMR"/>
</dbReference>
<evidence type="ECO:0000256" key="2">
    <source>
        <dbReference type="ARBA" id="ARBA00023306"/>
    </source>
</evidence>
<dbReference type="PANTHER" id="PTHR33142">
    <property type="entry name" value="CYCLIN-DEPENDENT PROTEIN KINASE INHIBITOR SMR13"/>
    <property type="match status" value="1"/>
</dbReference>
<keyword evidence="2" id="KW-0131">Cell cycle</keyword>
<dbReference type="PANTHER" id="PTHR33142:SF15">
    <property type="entry name" value="CYCLIN-DEPENDENT PROTEIN KINASE INHIBITOR SMR4"/>
    <property type="match status" value="1"/>
</dbReference>
<organism evidence="4 5">
    <name type="scientific">Cuscuta australis</name>
    <dbReference type="NCBI Taxonomy" id="267555"/>
    <lineage>
        <taxon>Eukaryota</taxon>
        <taxon>Viridiplantae</taxon>
        <taxon>Streptophyta</taxon>
        <taxon>Embryophyta</taxon>
        <taxon>Tracheophyta</taxon>
        <taxon>Spermatophyta</taxon>
        <taxon>Magnoliopsida</taxon>
        <taxon>eudicotyledons</taxon>
        <taxon>Gunneridae</taxon>
        <taxon>Pentapetalae</taxon>
        <taxon>asterids</taxon>
        <taxon>lamiids</taxon>
        <taxon>Solanales</taxon>
        <taxon>Convolvulaceae</taxon>
        <taxon>Cuscuteae</taxon>
        <taxon>Cuscuta</taxon>
        <taxon>Cuscuta subgen. Grammica</taxon>
        <taxon>Cuscuta sect. Cleistogrammica</taxon>
    </lineage>
</organism>
<proteinExistence type="predicted"/>
<evidence type="ECO:0000256" key="3">
    <source>
        <dbReference type="SAM" id="MobiDB-lite"/>
    </source>
</evidence>
<sequence length="85" mass="9798">MKKLRSGDYWAAEAEEGCRTPRHDGCRLPPEAKVCPPPPPRKKPWRKREKKKPPAGGYFQPPDLDQLFFALITPRRKAVSFIKLN</sequence>